<feature type="compositionally biased region" description="Low complexity" evidence="1">
    <location>
        <begin position="16"/>
        <end position="28"/>
    </location>
</feature>
<organism evidence="3 4">
    <name type="scientific">Ornithorhynchus anatinus</name>
    <name type="common">Duckbill platypus</name>
    <dbReference type="NCBI Taxonomy" id="9258"/>
    <lineage>
        <taxon>Eukaryota</taxon>
        <taxon>Metazoa</taxon>
        <taxon>Chordata</taxon>
        <taxon>Craniata</taxon>
        <taxon>Vertebrata</taxon>
        <taxon>Euteleostomi</taxon>
        <taxon>Mammalia</taxon>
        <taxon>Monotremata</taxon>
        <taxon>Ornithorhynchidae</taxon>
        <taxon>Ornithorhynchus</taxon>
    </lineage>
</organism>
<evidence type="ECO:0000256" key="1">
    <source>
        <dbReference type="SAM" id="MobiDB-lite"/>
    </source>
</evidence>
<dbReference type="Proteomes" id="UP000002279">
    <property type="component" value="Chromosome 1"/>
</dbReference>
<dbReference type="FunCoup" id="A0A6I8PH86">
    <property type="interactions" value="8"/>
</dbReference>
<evidence type="ECO:0000313" key="4">
    <source>
        <dbReference type="Proteomes" id="UP000002279"/>
    </source>
</evidence>
<feature type="compositionally biased region" description="Gly residues" evidence="1">
    <location>
        <begin position="29"/>
        <end position="41"/>
    </location>
</feature>
<dbReference type="AlphaFoldDB" id="A0A6I8PH86"/>
<dbReference type="Bgee" id="ENSOANG00000051071">
    <property type="expression patterns" value="Expressed in testis and 1 other cell type or tissue"/>
</dbReference>
<evidence type="ECO:0000259" key="2">
    <source>
        <dbReference type="Pfam" id="PF14977"/>
    </source>
</evidence>
<dbReference type="KEGG" id="oaa:103166637"/>
<dbReference type="Pfam" id="PF14977">
    <property type="entry name" value="FAM194"/>
    <property type="match status" value="1"/>
</dbReference>
<dbReference type="GeneTree" id="ENSGT00940000153655"/>
<dbReference type="PANTHER" id="PTHR23093:SF11">
    <property type="entry name" value="GLUTAMATE-RICH PROTEIN 6"/>
    <property type="match status" value="1"/>
</dbReference>
<dbReference type="InParanoid" id="A0A6I8PH86"/>
<reference evidence="3" key="3">
    <citation type="submission" date="2025-09" db="UniProtKB">
        <authorList>
            <consortium name="Ensembl"/>
        </authorList>
    </citation>
    <scope>IDENTIFICATION</scope>
    <source>
        <strain evidence="3">Glennie</strain>
    </source>
</reference>
<dbReference type="OrthoDB" id="527209at2759"/>
<accession>A0A6I8PH86</accession>
<name>A0A6I8PH86_ORNAN</name>
<sequence>MDEAEGSGAGAGPGRRAGAPETPEPGGSPTRGGGGGSGGGSAEEQASQTSFSKIPRALSTFRRESSESNMSQSRTDTHPEEPLTVSVSIQTETSWLLDEFNKKQLAQKTIGIIQKKSTKSLVSSIKKKWSVSSQDKTLDILCDMEFKEDYLRLLEPALRTIASVGPPTILAFKPECFQDRLLQMAEECPVLCEFCGANLQPFPSTEDLGANTREMPFCCDNFRELYEFLLQEKRLLSRDQLDLISIKPHAAHWSEADRQRAKERAMQRQQERQMARHAASIALEQASYTDLSRQLKTISYQLSKEPPGELTVKPKEVLKADEEQISFVITCCDFTTTGGKMVTNQFLEKYYKHGGKFLTMFPDGSAQLFYPSGNLAVLVVASQVKGLLCIVREDKQCGAEIQAVFDSCGKGTCYHPNGNVWVNLSLLGGQCLDEAGNRVRMWKWPSTLTSRPAVPFKPIFLSLSQYIGVRIVDQDKIAVTFLALGQQAKFSVGTKVQIRCVDQIPSFRLLSQDDFLLLAHWIRIQYLLNKLQGCRDFPSSQFWDKMKPPSYLASHALKLLSLCQNSELADDVFETVKALIKESI</sequence>
<evidence type="ECO:0000313" key="3">
    <source>
        <dbReference type="Ensembl" id="ENSOANP00000054321.1"/>
    </source>
</evidence>
<feature type="domain" description="FAM194 C-terminal" evidence="2">
    <location>
        <begin position="344"/>
        <end position="545"/>
    </location>
</feature>
<reference evidence="3" key="2">
    <citation type="submission" date="2025-08" db="UniProtKB">
        <authorList>
            <consortium name="Ensembl"/>
        </authorList>
    </citation>
    <scope>IDENTIFICATION</scope>
    <source>
        <strain evidence="3">Glennie</strain>
    </source>
</reference>
<dbReference type="Ensembl" id="ENSOANT00000054912.1">
    <property type="protein sequence ID" value="ENSOANP00000054321.1"/>
    <property type="gene ID" value="ENSOANG00000051071.1"/>
</dbReference>
<reference evidence="3 4" key="1">
    <citation type="journal article" date="2008" name="Nature">
        <title>Genome analysis of the platypus reveals unique signatures of evolution.</title>
        <authorList>
            <person name="Warren W.C."/>
            <person name="Hillier L.W."/>
            <person name="Marshall Graves J.A."/>
            <person name="Birney E."/>
            <person name="Ponting C.P."/>
            <person name="Grutzner F."/>
            <person name="Belov K."/>
            <person name="Miller W."/>
            <person name="Clarke L."/>
            <person name="Chinwalla A.T."/>
            <person name="Yang S.P."/>
            <person name="Heger A."/>
            <person name="Locke D.P."/>
            <person name="Miethke P."/>
            <person name="Waters P.D."/>
            <person name="Veyrunes F."/>
            <person name="Fulton L."/>
            <person name="Fulton B."/>
            <person name="Graves T."/>
            <person name="Wallis J."/>
            <person name="Puente X.S."/>
            <person name="Lopez-Otin C."/>
            <person name="Ordonez G.R."/>
            <person name="Eichler E.E."/>
            <person name="Chen L."/>
            <person name="Cheng Z."/>
            <person name="Deakin J.E."/>
            <person name="Alsop A."/>
            <person name="Thompson K."/>
            <person name="Kirby P."/>
            <person name="Papenfuss A.T."/>
            <person name="Wakefield M.J."/>
            <person name="Olender T."/>
            <person name="Lancet D."/>
            <person name="Huttley G.A."/>
            <person name="Smit A.F."/>
            <person name="Pask A."/>
            <person name="Temple-Smith P."/>
            <person name="Batzer M.A."/>
            <person name="Walker J.A."/>
            <person name="Konkel M.K."/>
            <person name="Harris R.S."/>
            <person name="Whittington C.M."/>
            <person name="Wong E.S."/>
            <person name="Gemmell N.J."/>
            <person name="Buschiazzo E."/>
            <person name="Vargas Jentzsch I.M."/>
            <person name="Merkel A."/>
            <person name="Schmitz J."/>
            <person name="Zemann A."/>
            <person name="Churakov G."/>
            <person name="Kriegs J.O."/>
            <person name="Brosius J."/>
            <person name="Murchison E.P."/>
            <person name="Sachidanandam R."/>
            <person name="Smith C."/>
            <person name="Hannon G.J."/>
            <person name="Tsend-Ayush E."/>
            <person name="McMillan D."/>
            <person name="Attenborough R."/>
            <person name="Rens W."/>
            <person name="Ferguson-Smith M."/>
            <person name="Lefevre C.M."/>
            <person name="Sharp J.A."/>
            <person name="Nicholas K.R."/>
            <person name="Ray D.A."/>
            <person name="Kube M."/>
            <person name="Reinhardt R."/>
            <person name="Pringle T.H."/>
            <person name="Taylor J."/>
            <person name="Jones R.C."/>
            <person name="Nixon B."/>
            <person name="Dacheux J.L."/>
            <person name="Niwa H."/>
            <person name="Sekita Y."/>
            <person name="Huang X."/>
            <person name="Stark A."/>
            <person name="Kheradpour P."/>
            <person name="Kellis M."/>
            <person name="Flicek P."/>
            <person name="Chen Y."/>
            <person name="Webber C."/>
            <person name="Hardison R."/>
            <person name="Nelson J."/>
            <person name="Hallsworth-Pepin K."/>
            <person name="Delehaunty K."/>
            <person name="Markovic C."/>
            <person name="Minx P."/>
            <person name="Feng Y."/>
            <person name="Kremitzki C."/>
            <person name="Mitreva M."/>
            <person name="Glasscock J."/>
            <person name="Wylie T."/>
            <person name="Wohldmann P."/>
            <person name="Thiru P."/>
            <person name="Nhan M.N."/>
            <person name="Pohl C.S."/>
            <person name="Smith S.M."/>
            <person name="Hou S."/>
            <person name="Nefedov M."/>
            <person name="de Jong P.J."/>
            <person name="Renfree M.B."/>
            <person name="Mardis E.R."/>
            <person name="Wilson R.K."/>
        </authorList>
    </citation>
    <scope>NUCLEOTIDE SEQUENCE [LARGE SCALE GENOMIC DNA]</scope>
    <source>
        <strain evidence="3 4">Glennie</strain>
    </source>
</reference>
<dbReference type="CTD" id="131831"/>
<dbReference type="OMA" id="CCSYFQN"/>
<protein>
    <submittedName>
        <fullName evidence="3">Glutamate rich 6</fullName>
    </submittedName>
</protein>
<dbReference type="RefSeq" id="XP_028918436.1">
    <property type="nucleotide sequence ID" value="XM_029062603.1"/>
</dbReference>
<gene>
    <name evidence="3" type="primary">ERICH6</name>
</gene>
<keyword evidence="4" id="KW-1185">Reference proteome</keyword>
<feature type="region of interest" description="Disordered" evidence="1">
    <location>
        <begin position="1"/>
        <end position="84"/>
    </location>
</feature>
<dbReference type="PANTHER" id="PTHR23093">
    <property type="entry name" value="SIMILAR TO CHROMOSOME 3 OPEN READING FRAME 20"/>
    <property type="match status" value="1"/>
</dbReference>
<dbReference type="GeneID" id="103166637"/>
<dbReference type="InterPro" id="IPR029281">
    <property type="entry name" value="FAM194_C"/>
</dbReference>
<proteinExistence type="predicted"/>